<dbReference type="VEuPathDB" id="FungiDB:HMPREF1544_07034"/>
<dbReference type="STRING" id="1220926.S2JCG8"/>
<accession>S2JCG8</accession>
<evidence type="ECO:0000313" key="1">
    <source>
        <dbReference type="EMBL" id="EPB86132.1"/>
    </source>
</evidence>
<proteinExistence type="predicted"/>
<keyword evidence="2" id="KW-1185">Reference proteome</keyword>
<dbReference type="EMBL" id="KE123995">
    <property type="protein sequence ID" value="EPB86132.1"/>
    <property type="molecule type" value="Genomic_DNA"/>
</dbReference>
<dbReference type="OMA" id="LRARNTW"/>
<dbReference type="Proteomes" id="UP000014254">
    <property type="component" value="Unassembled WGS sequence"/>
</dbReference>
<evidence type="ECO:0000313" key="2">
    <source>
        <dbReference type="Proteomes" id="UP000014254"/>
    </source>
</evidence>
<dbReference type="AlphaFoldDB" id="S2JCG8"/>
<protein>
    <recommendedName>
        <fullName evidence="3">Reverse transcriptase zinc-binding domain-containing protein</fullName>
    </recommendedName>
</protein>
<name>S2JCG8_MUCC1</name>
<reference evidence="2" key="1">
    <citation type="submission" date="2013-05" db="EMBL/GenBank/DDBJ databases">
        <title>The Genome sequence of Mucor circinelloides f. circinelloides 1006PhL.</title>
        <authorList>
            <consortium name="The Broad Institute Genomics Platform"/>
            <person name="Cuomo C."/>
            <person name="Earl A."/>
            <person name="Findley K."/>
            <person name="Lee S.C."/>
            <person name="Walker B."/>
            <person name="Young S."/>
            <person name="Zeng Q."/>
            <person name="Gargeya S."/>
            <person name="Fitzgerald M."/>
            <person name="Haas B."/>
            <person name="Abouelleil A."/>
            <person name="Allen A.W."/>
            <person name="Alvarado L."/>
            <person name="Arachchi H.M."/>
            <person name="Berlin A.M."/>
            <person name="Chapman S.B."/>
            <person name="Gainer-Dewar J."/>
            <person name="Goldberg J."/>
            <person name="Griggs A."/>
            <person name="Gujja S."/>
            <person name="Hansen M."/>
            <person name="Howarth C."/>
            <person name="Imamovic A."/>
            <person name="Ireland A."/>
            <person name="Larimer J."/>
            <person name="McCowan C."/>
            <person name="Murphy C."/>
            <person name="Pearson M."/>
            <person name="Poon T.W."/>
            <person name="Priest M."/>
            <person name="Roberts A."/>
            <person name="Saif S."/>
            <person name="Shea T."/>
            <person name="Sisk P."/>
            <person name="Sykes S."/>
            <person name="Wortman J."/>
            <person name="Nusbaum C."/>
            <person name="Birren B."/>
        </authorList>
    </citation>
    <scope>NUCLEOTIDE SEQUENCE [LARGE SCALE GENOMIC DNA]</scope>
    <source>
        <strain evidence="2">1006PhL</strain>
    </source>
</reference>
<evidence type="ECO:0008006" key="3">
    <source>
        <dbReference type="Google" id="ProtNLM"/>
    </source>
</evidence>
<organism evidence="1 2">
    <name type="scientific">Mucor circinelloides f. circinelloides (strain 1006PhL)</name>
    <name type="common">Mucormycosis agent</name>
    <name type="synonym">Calyptromyces circinelloides</name>
    <dbReference type="NCBI Taxonomy" id="1220926"/>
    <lineage>
        <taxon>Eukaryota</taxon>
        <taxon>Fungi</taxon>
        <taxon>Fungi incertae sedis</taxon>
        <taxon>Mucoromycota</taxon>
        <taxon>Mucoromycotina</taxon>
        <taxon>Mucoromycetes</taxon>
        <taxon>Mucorales</taxon>
        <taxon>Mucorineae</taxon>
        <taxon>Mucoraceae</taxon>
        <taxon>Mucor</taxon>
    </lineage>
</organism>
<gene>
    <name evidence="1" type="ORF">HMPREF1544_07034</name>
</gene>
<dbReference type="InParanoid" id="S2JCG8"/>
<sequence length="475" mass="55129">MIRLFSFSQQEFHQLQQIAASFINSNAKITRFSFDSLTQSRPQGGLKLLDPKFQANALQWRWLTYLLHPTQPMPTNMPSIPIIRFTLNFVLSSPRFPTYHWSLLFASCRPIIPRVYGPIVNFLRAVDTIDNDMHHCSVDMATCLQLPLSALFMTSTPPSHPQHATFEHPATILDQHPTARQLRGSDIFFINPSTLHFQYHQSTQHLPHPTTSRLIIRLLQSNQLLLHNFILFNFLPFVPRSNSTFTNHNNNIDHLQSLLLSKMSSSFNYESFSYTIAPPTTKGFKTLPIFKPTTSNAPPPLSSSKWKQFWQLRIPLRARNTWYRILHRKITSKQKLHQLLPNLFTPNCTLCRPRRPGRHAQTPTETNQHFLFSCSKKILVWTTAIVHYVDPAFAHFSFLHFTDILKLKTTITRTTTVPFQQLSIYQVFACIIQAIWQAHYRSVFDNIPFVPLTVVHQIHKDLMKLDSEETLILQQ</sequence>
<dbReference type="OrthoDB" id="2273311at2759"/>